<proteinExistence type="predicted"/>
<dbReference type="InterPro" id="IPR036412">
    <property type="entry name" value="HAD-like_sf"/>
</dbReference>
<dbReference type="EMBL" id="BBPI01000064">
    <property type="protein sequence ID" value="GAM01499.1"/>
    <property type="molecule type" value="Genomic_DNA"/>
</dbReference>
<accession>A0A0A1W9A3</accession>
<reference evidence="1 2" key="1">
    <citation type="submission" date="2014-11" db="EMBL/GenBank/DDBJ databases">
        <title>Whole genome shotgun sequence of Sphingomonas parapaucimobilis NBRC 15100.</title>
        <authorList>
            <person name="Katano-Makiyama Y."/>
            <person name="Hosoyama A."/>
            <person name="Hashimoto M."/>
            <person name="Hosoyama Y."/>
            <person name="Noguchi M."/>
            <person name="Numata M."/>
            <person name="Tsuchikane K."/>
            <person name="Hirakata S."/>
            <person name="Uohara A."/>
            <person name="Shimodaira J."/>
            <person name="Ohji S."/>
            <person name="Ichikawa N."/>
            <person name="Kimura A."/>
            <person name="Yamazoe A."/>
            <person name="Fujita N."/>
        </authorList>
    </citation>
    <scope>NUCLEOTIDE SEQUENCE [LARGE SCALE GENOMIC DNA]</scope>
    <source>
        <strain evidence="1 2">NBRC 15100</strain>
    </source>
</reference>
<dbReference type="SUPFAM" id="SSF56784">
    <property type="entry name" value="HAD-like"/>
    <property type="match status" value="1"/>
</dbReference>
<protein>
    <recommendedName>
        <fullName evidence="3">HAD family hydrolase</fullName>
    </recommendedName>
</protein>
<dbReference type="Proteomes" id="UP000032305">
    <property type="component" value="Unassembled WGS sequence"/>
</dbReference>
<keyword evidence="2" id="KW-1185">Reference proteome</keyword>
<dbReference type="eggNOG" id="COG0647">
    <property type="taxonomic scope" value="Bacteria"/>
</dbReference>
<dbReference type="OrthoDB" id="7192139at2"/>
<organism evidence="1 2">
    <name type="scientific">Sphingomonas parapaucimobilis NBRC 15100</name>
    <dbReference type="NCBI Taxonomy" id="1219049"/>
    <lineage>
        <taxon>Bacteria</taxon>
        <taxon>Pseudomonadati</taxon>
        <taxon>Pseudomonadota</taxon>
        <taxon>Alphaproteobacteria</taxon>
        <taxon>Sphingomonadales</taxon>
        <taxon>Sphingomonadaceae</taxon>
        <taxon>Sphingomonas</taxon>
    </lineage>
</organism>
<sequence>MKPLLICDCDEVLVHMVRHFRDWLDEAHDMDFALDRHDFFGSLTRRSGGPAPTQEEAWDLLHGFFPGQMDRQTLVPYAAEALAALAARADIVVLTNLIEECRTPRIEQLARFGIHHRVQCNSGPKGAPVAKLVADHGNPVTVFVDDLAQHHASVATHAPQVHRLHMVSEPEMAPHIAPAPEAHARIDDWREAEAWIVARFDEGQPAPNRPGA</sequence>
<name>A0A0A1W9A3_9SPHN</name>
<evidence type="ECO:0008006" key="3">
    <source>
        <dbReference type="Google" id="ProtNLM"/>
    </source>
</evidence>
<dbReference type="AlphaFoldDB" id="A0A0A1W9A3"/>
<dbReference type="RefSeq" id="WP_042488328.1">
    <property type="nucleotide sequence ID" value="NZ_BBPI01000064.1"/>
</dbReference>
<gene>
    <name evidence="1" type="ORF">SP5_064_00320</name>
</gene>
<evidence type="ECO:0000313" key="2">
    <source>
        <dbReference type="Proteomes" id="UP000032305"/>
    </source>
</evidence>
<evidence type="ECO:0000313" key="1">
    <source>
        <dbReference type="EMBL" id="GAM01499.1"/>
    </source>
</evidence>
<comment type="caution">
    <text evidence="1">The sequence shown here is derived from an EMBL/GenBank/DDBJ whole genome shotgun (WGS) entry which is preliminary data.</text>
</comment>